<name>A0A7Z2VKK9_9BACL</name>
<reference evidence="2 3" key="1">
    <citation type="submission" date="2020-04" db="EMBL/GenBank/DDBJ databases">
        <title>Genome sequencing of novel species.</title>
        <authorList>
            <person name="Heo J."/>
            <person name="Kim S.-J."/>
            <person name="Kim J.-S."/>
            <person name="Hong S.-B."/>
            <person name="Kwon S.-W."/>
        </authorList>
    </citation>
    <scope>NUCLEOTIDE SEQUENCE [LARGE SCALE GENOMIC DNA]</scope>
    <source>
        <strain evidence="2 3">MFER-1</strain>
    </source>
</reference>
<evidence type="ECO:0008006" key="4">
    <source>
        <dbReference type="Google" id="ProtNLM"/>
    </source>
</evidence>
<dbReference type="KEGG" id="cheb:HH215_18520"/>
<feature type="signal peptide" evidence="1">
    <location>
        <begin position="1"/>
        <end position="24"/>
    </location>
</feature>
<proteinExistence type="predicted"/>
<feature type="chain" id="PRO_5031368670" description="Matrixin family metalloprotease" evidence="1">
    <location>
        <begin position="25"/>
        <end position="197"/>
    </location>
</feature>
<protein>
    <recommendedName>
        <fullName evidence="4">Matrixin family metalloprotease</fullName>
    </recommendedName>
</protein>
<dbReference type="InterPro" id="IPR024079">
    <property type="entry name" value="MetalloPept_cat_dom_sf"/>
</dbReference>
<dbReference type="GO" id="GO:0008237">
    <property type="term" value="F:metallopeptidase activity"/>
    <property type="evidence" value="ECO:0007669"/>
    <property type="project" value="InterPro"/>
</dbReference>
<evidence type="ECO:0000256" key="1">
    <source>
        <dbReference type="SAM" id="SignalP"/>
    </source>
</evidence>
<evidence type="ECO:0000313" key="2">
    <source>
        <dbReference type="EMBL" id="QJD84978.1"/>
    </source>
</evidence>
<dbReference type="EMBL" id="CP051680">
    <property type="protein sequence ID" value="QJD84978.1"/>
    <property type="molecule type" value="Genomic_DNA"/>
</dbReference>
<keyword evidence="1" id="KW-0732">Signal</keyword>
<organism evidence="2 3">
    <name type="scientific">Cohnella herbarum</name>
    <dbReference type="NCBI Taxonomy" id="2728023"/>
    <lineage>
        <taxon>Bacteria</taxon>
        <taxon>Bacillati</taxon>
        <taxon>Bacillota</taxon>
        <taxon>Bacilli</taxon>
        <taxon>Bacillales</taxon>
        <taxon>Paenibacillaceae</taxon>
        <taxon>Cohnella</taxon>
    </lineage>
</organism>
<keyword evidence="3" id="KW-1185">Reference proteome</keyword>
<gene>
    <name evidence="2" type="ORF">HH215_18520</name>
</gene>
<dbReference type="Proteomes" id="UP000502248">
    <property type="component" value="Chromosome"/>
</dbReference>
<dbReference type="Gene3D" id="3.40.390.10">
    <property type="entry name" value="Collagenase (Catalytic Domain)"/>
    <property type="match status" value="1"/>
</dbReference>
<accession>A0A7Z2VKK9</accession>
<evidence type="ECO:0000313" key="3">
    <source>
        <dbReference type="Proteomes" id="UP000502248"/>
    </source>
</evidence>
<dbReference type="SUPFAM" id="SSF55486">
    <property type="entry name" value="Metalloproteases ('zincins'), catalytic domain"/>
    <property type="match status" value="1"/>
</dbReference>
<sequence>MKKRTALIFSLVALSVVFSSIAFADVHVYKRNTGYYSAYYDSSIASYGYTSKFDWARSKWTAVSPNLYIGSTTTNDSTTDEYYVGTTAEEGLFGRTSFYYRSIFGNFPRNPDSDNWDYSVVSLYDNTFIARNLKTDTAIKNTATHEVGHSVGLEHTTSATNKASSVMTAGNDSLKDRTITTPSSYDLNNITTKWGSW</sequence>
<dbReference type="RefSeq" id="WP_169281254.1">
    <property type="nucleotide sequence ID" value="NZ_CP051680.1"/>
</dbReference>
<dbReference type="AlphaFoldDB" id="A0A7Z2VKK9"/>